<dbReference type="Proteomes" id="UP000305238">
    <property type="component" value="Unassembled WGS sequence"/>
</dbReference>
<dbReference type="RefSeq" id="WP_138633605.1">
    <property type="nucleotide sequence ID" value="NZ_JBICSW010000004.1"/>
</dbReference>
<dbReference type="AlphaFoldDB" id="A0A5S4HB67"/>
<sequence length="148" mass="16279">MPVTDKQVEALRTQLAGRPPEEHLRLFNELDQSDNVGYAALLAAGLFEAIQRRFVKNGEPADRPEIIEFIAMARAKSDDAPDAINPDVAERMILHALGKGSISGIDDGTILRHQIILLAALVGQANFNETELDAFMTQIRADAEEMLE</sequence>
<evidence type="ECO:0000313" key="2">
    <source>
        <dbReference type="Proteomes" id="UP000305238"/>
    </source>
</evidence>
<reference evidence="1 2" key="1">
    <citation type="submission" date="2019-05" db="EMBL/GenBank/DDBJ databases">
        <title>Draft genome sequence of Actinomadura geliboluensis A8036.</title>
        <authorList>
            <person name="Saricaoglu S."/>
            <person name="Isik K."/>
        </authorList>
    </citation>
    <scope>NUCLEOTIDE SEQUENCE [LARGE SCALE GENOMIC DNA]</scope>
    <source>
        <strain evidence="1 2">A8036</strain>
    </source>
</reference>
<gene>
    <name evidence="1" type="ORF">ETD96_02975</name>
</gene>
<proteinExistence type="predicted"/>
<dbReference type="EMBL" id="VCKZ01000009">
    <property type="protein sequence ID" value="TMR41974.1"/>
    <property type="molecule type" value="Genomic_DNA"/>
</dbReference>
<name>A0A5S4HB67_9ACTN</name>
<keyword evidence="2" id="KW-1185">Reference proteome</keyword>
<accession>A0A5S4HB67</accession>
<organism evidence="1 2">
    <name type="scientific">Actinomadura geliboluensis</name>
    <dbReference type="NCBI Taxonomy" id="882440"/>
    <lineage>
        <taxon>Bacteria</taxon>
        <taxon>Bacillati</taxon>
        <taxon>Actinomycetota</taxon>
        <taxon>Actinomycetes</taxon>
        <taxon>Streptosporangiales</taxon>
        <taxon>Thermomonosporaceae</taxon>
        <taxon>Actinomadura</taxon>
    </lineage>
</organism>
<protein>
    <submittedName>
        <fullName evidence="1">Uncharacterized protein</fullName>
    </submittedName>
</protein>
<evidence type="ECO:0000313" key="1">
    <source>
        <dbReference type="EMBL" id="TMR41974.1"/>
    </source>
</evidence>
<comment type="caution">
    <text evidence="1">The sequence shown here is derived from an EMBL/GenBank/DDBJ whole genome shotgun (WGS) entry which is preliminary data.</text>
</comment>
<dbReference type="OrthoDB" id="3475695at2"/>